<gene>
    <name evidence="1" type="ORF">D1012_20705</name>
</gene>
<proteinExistence type="predicted"/>
<dbReference type="EMBL" id="QWEY01000017">
    <property type="protein sequence ID" value="RGP35360.1"/>
    <property type="molecule type" value="Genomic_DNA"/>
</dbReference>
<protein>
    <submittedName>
        <fullName evidence="1">Uncharacterized protein</fullName>
    </submittedName>
</protein>
<evidence type="ECO:0000313" key="1">
    <source>
        <dbReference type="EMBL" id="RGP35360.1"/>
    </source>
</evidence>
<dbReference type="AlphaFoldDB" id="A0A411YX61"/>
<organism evidence="1 2">
    <name type="scientific">Pseudotabrizicola alkalilacus</name>
    <dbReference type="NCBI Taxonomy" id="2305252"/>
    <lineage>
        <taxon>Bacteria</taxon>
        <taxon>Pseudomonadati</taxon>
        <taxon>Pseudomonadota</taxon>
        <taxon>Alphaproteobacteria</taxon>
        <taxon>Rhodobacterales</taxon>
        <taxon>Paracoccaceae</taxon>
        <taxon>Pseudotabrizicola</taxon>
    </lineage>
</organism>
<comment type="caution">
    <text evidence="1">The sequence shown here is derived from an EMBL/GenBank/DDBJ whole genome shotgun (WGS) entry which is preliminary data.</text>
</comment>
<keyword evidence="2" id="KW-1185">Reference proteome</keyword>
<sequence length="230" mass="25426">MALVASTDFDTLPLEPTKRWLSLYDFVEKRLNETTDPREGISDSDMIEYCTILVSAAEALDLGEKFESFSIANVRDDFPLVRAQFISLATKLSMKNSTANAAYSVSIPRASKVKLFAQIERLRELVKSADFSPAQKKKLYAKLDELHGIVVAPRTDYAKLMAVVAYIAAGLGGTTAFLADAPEALATITAFVGEAKEQEEEEQRLLQADKEPLKIQDLRNSDDLGNEIPF</sequence>
<reference evidence="1 2" key="1">
    <citation type="submission" date="2018-08" db="EMBL/GenBank/DDBJ databases">
        <title>Flavobacterium tibetense sp. nov., isolated from a wetland YonghuCo on Tibetan Plateau.</title>
        <authorList>
            <person name="Phurbu D."/>
            <person name="Lu H."/>
            <person name="Xing P."/>
        </authorList>
    </citation>
    <scope>NUCLEOTIDE SEQUENCE [LARGE SCALE GENOMIC DNA]</scope>
    <source>
        <strain evidence="1 2">DJC</strain>
    </source>
</reference>
<dbReference type="Proteomes" id="UP000284547">
    <property type="component" value="Unassembled WGS sequence"/>
</dbReference>
<dbReference type="OrthoDB" id="7871358at2"/>
<name>A0A411YX61_9RHOB</name>
<accession>A0A411YX61</accession>
<evidence type="ECO:0000313" key="2">
    <source>
        <dbReference type="Proteomes" id="UP000284547"/>
    </source>
</evidence>
<dbReference type="RefSeq" id="WP_147335762.1">
    <property type="nucleotide sequence ID" value="NZ_QWEY01000017.1"/>
</dbReference>